<dbReference type="RefSeq" id="XP_041285809.1">
    <property type="nucleotide sequence ID" value="XM_041434451.1"/>
</dbReference>
<proteinExistence type="predicted"/>
<evidence type="ECO:0000313" key="2">
    <source>
        <dbReference type="Proteomes" id="UP000823399"/>
    </source>
</evidence>
<comment type="caution">
    <text evidence="1">The sequence shown here is derived from an EMBL/GenBank/DDBJ whole genome shotgun (WGS) entry which is preliminary data.</text>
</comment>
<gene>
    <name evidence="1" type="ORF">F5147DRAFT_658500</name>
</gene>
<sequence>MAQAAADENLARNIFRVTLEDDVAEKDDTYVHSIALGMSQMKLMDQDVNSREHSGQHEEEAWRDYHILYLLDCKAHNHVRAVTNVIDKLDTTGDDETLAALSDEHAWMEKTLREVTNMNVGTDAFVTGN</sequence>
<dbReference type="OrthoDB" id="2645867at2759"/>
<name>A0A9P7ESW6_9AGAM</name>
<dbReference type="Proteomes" id="UP000823399">
    <property type="component" value="Unassembled WGS sequence"/>
</dbReference>
<dbReference type="GeneID" id="64696710"/>
<organism evidence="1 2">
    <name type="scientific">Suillus discolor</name>
    <dbReference type="NCBI Taxonomy" id="1912936"/>
    <lineage>
        <taxon>Eukaryota</taxon>
        <taxon>Fungi</taxon>
        <taxon>Dikarya</taxon>
        <taxon>Basidiomycota</taxon>
        <taxon>Agaricomycotina</taxon>
        <taxon>Agaricomycetes</taxon>
        <taxon>Agaricomycetidae</taxon>
        <taxon>Boletales</taxon>
        <taxon>Suillineae</taxon>
        <taxon>Suillaceae</taxon>
        <taxon>Suillus</taxon>
    </lineage>
</organism>
<dbReference type="EMBL" id="JABBWM010000114">
    <property type="protein sequence ID" value="KAG2089148.1"/>
    <property type="molecule type" value="Genomic_DNA"/>
</dbReference>
<dbReference type="AlphaFoldDB" id="A0A9P7ESW6"/>
<protein>
    <submittedName>
        <fullName evidence="1">Uncharacterized protein</fullName>
    </submittedName>
</protein>
<accession>A0A9P7ESW6</accession>
<keyword evidence="2" id="KW-1185">Reference proteome</keyword>
<evidence type="ECO:0000313" key="1">
    <source>
        <dbReference type="EMBL" id="KAG2089148.1"/>
    </source>
</evidence>
<reference evidence="1" key="1">
    <citation type="journal article" date="2020" name="New Phytol.">
        <title>Comparative genomics reveals dynamic genome evolution in host specialist ectomycorrhizal fungi.</title>
        <authorList>
            <person name="Lofgren L.A."/>
            <person name="Nguyen N.H."/>
            <person name="Vilgalys R."/>
            <person name="Ruytinx J."/>
            <person name="Liao H.L."/>
            <person name="Branco S."/>
            <person name="Kuo A."/>
            <person name="LaButti K."/>
            <person name="Lipzen A."/>
            <person name="Andreopoulos W."/>
            <person name="Pangilinan J."/>
            <person name="Riley R."/>
            <person name="Hundley H."/>
            <person name="Na H."/>
            <person name="Barry K."/>
            <person name="Grigoriev I.V."/>
            <person name="Stajich J.E."/>
            <person name="Kennedy P.G."/>
        </authorList>
    </citation>
    <scope>NUCLEOTIDE SEQUENCE</scope>
    <source>
        <strain evidence="1">FC423</strain>
    </source>
</reference>